<keyword evidence="3" id="KW-1185">Reference proteome</keyword>
<comment type="caution">
    <text evidence="2">The sequence shown here is derived from an EMBL/GenBank/DDBJ whole genome shotgun (WGS) entry which is preliminary data.</text>
</comment>
<feature type="region of interest" description="Disordered" evidence="1">
    <location>
        <begin position="97"/>
        <end position="188"/>
    </location>
</feature>
<accession>A0ABD2NKT9</accession>
<feature type="compositionally biased region" description="Polar residues" evidence="1">
    <location>
        <begin position="173"/>
        <end position="182"/>
    </location>
</feature>
<gene>
    <name evidence="2" type="ORF">HHI36_016536</name>
</gene>
<evidence type="ECO:0000313" key="3">
    <source>
        <dbReference type="Proteomes" id="UP001516400"/>
    </source>
</evidence>
<dbReference type="Proteomes" id="UP001516400">
    <property type="component" value="Unassembled WGS sequence"/>
</dbReference>
<reference evidence="2 3" key="1">
    <citation type="journal article" date="2021" name="BMC Biol.">
        <title>Horizontally acquired antibacterial genes associated with adaptive radiation of ladybird beetles.</title>
        <authorList>
            <person name="Li H.S."/>
            <person name="Tang X.F."/>
            <person name="Huang Y.H."/>
            <person name="Xu Z.Y."/>
            <person name="Chen M.L."/>
            <person name="Du X.Y."/>
            <person name="Qiu B.Y."/>
            <person name="Chen P.T."/>
            <person name="Zhang W."/>
            <person name="Slipinski A."/>
            <person name="Escalona H.E."/>
            <person name="Waterhouse R.M."/>
            <person name="Zwick A."/>
            <person name="Pang H."/>
        </authorList>
    </citation>
    <scope>NUCLEOTIDE SEQUENCE [LARGE SCALE GENOMIC DNA]</scope>
    <source>
        <strain evidence="2">SYSU2018</strain>
    </source>
</reference>
<protein>
    <submittedName>
        <fullName evidence="2">Uncharacterized protein</fullName>
    </submittedName>
</protein>
<organism evidence="2 3">
    <name type="scientific">Cryptolaemus montrouzieri</name>
    <dbReference type="NCBI Taxonomy" id="559131"/>
    <lineage>
        <taxon>Eukaryota</taxon>
        <taxon>Metazoa</taxon>
        <taxon>Ecdysozoa</taxon>
        <taxon>Arthropoda</taxon>
        <taxon>Hexapoda</taxon>
        <taxon>Insecta</taxon>
        <taxon>Pterygota</taxon>
        <taxon>Neoptera</taxon>
        <taxon>Endopterygota</taxon>
        <taxon>Coleoptera</taxon>
        <taxon>Polyphaga</taxon>
        <taxon>Cucujiformia</taxon>
        <taxon>Coccinelloidea</taxon>
        <taxon>Coccinellidae</taxon>
        <taxon>Scymninae</taxon>
        <taxon>Scymnini</taxon>
        <taxon>Cryptolaemus</taxon>
    </lineage>
</organism>
<evidence type="ECO:0000313" key="2">
    <source>
        <dbReference type="EMBL" id="KAL3279020.1"/>
    </source>
</evidence>
<feature type="compositionally biased region" description="Polar residues" evidence="1">
    <location>
        <begin position="127"/>
        <end position="137"/>
    </location>
</feature>
<name>A0ABD2NKT9_9CUCU</name>
<dbReference type="EMBL" id="JABFTP020000124">
    <property type="protein sequence ID" value="KAL3279020.1"/>
    <property type="molecule type" value="Genomic_DNA"/>
</dbReference>
<feature type="compositionally biased region" description="Polar residues" evidence="1">
    <location>
        <begin position="100"/>
        <end position="120"/>
    </location>
</feature>
<dbReference type="AlphaFoldDB" id="A0ABD2NKT9"/>
<proteinExistence type="predicted"/>
<evidence type="ECO:0000256" key="1">
    <source>
        <dbReference type="SAM" id="MobiDB-lite"/>
    </source>
</evidence>
<sequence>MNLFILNSLKHTYSHIFSQHIFTPIDIFCFPSLTHLLKSSSYVVQGIVIRMRQTKANIISAATVGNTTKGFEKTGIFPLNANAIPDHKFIGDQESDIVESQDQSPNSQQMQPQDQFTNTKPPDYIMPSTSSQSQSDEAQPRTCVEIIKEILPSPLKSPMASKRIRKVSKPTLHLTSPQSKTNLLEEEI</sequence>